<dbReference type="Gene3D" id="2.60.120.10">
    <property type="entry name" value="Jelly Rolls"/>
    <property type="match status" value="1"/>
</dbReference>
<evidence type="ECO:0000256" key="1">
    <source>
        <dbReference type="ARBA" id="ARBA00023015"/>
    </source>
</evidence>
<dbReference type="Pfam" id="PF13545">
    <property type="entry name" value="HTH_Crp_2"/>
    <property type="match status" value="1"/>
</dbReference>
<reference evidence="6 7" key="1">
    <citation type="journal article" date="2008" name="Proc. Natl. Acad. Sci. U.S.A.">
        <title>Niche adaptation and genome expansion in the chlorophyll d-producing cyanobacterium Acaryochloris marina.</title>
        <authorList>
            <person name="Swingley W.D."/>
            <person name="Chen M."/>
            <person name="Cheung P.C."/>
            <person name="Conrad A.L."/>
            <person name="Dejesa L.C."/>
            <person name="Hao J."/>
            <person name="Honchak B.M."/>
            <person name="Karbach L.E."/>
            <person name="Kurdoglu A."/>
            <person name="Lahiri S."/>
            <person name="Mastrian S.D."/>
            <person name="Miyashita H."/>
            <person name="Page L."/>
            <person name="Ramakrishna P."/>
            <person name="Satoh S."/>
            <person name="Sattley W.M."/>
            <person name="Shimada Y."/>
            <person name="Taylor H.L."/>
            <person name="Tomo T."/>
            <person name="Tsuchiya T."/>
            <person name="Wang Z.T."/>
            <person name="Raymond J."/>
            <person name="Mimuro M."/>
            <person name="Blankenship R.E."/>
            <person name="Touchman J.W."/>
        </authorList>
    </citation>
    <scope>NUCLEOTIDE SEQUENCE [LARGE SCALE GENOMIC DNA]</scope>
    <source>
        <strain evidence="7">MBIC 11017</strain>
        <plasmid evidence="7">Plasmid pREB1</plasmid>
    </source>
</reference>
<dbReference type="GO" id="GO:0003677">
    <property type="term" value="F:DNA binding"/>
    <property type="evidence" value="ECO:0007669"/>
    <property type="project" value="UniProtKB-KW"/>
</dbReference>
<dbReference type="SMART" id="SM00100">
    <property type="entry name" value="cNMP"/>
    <property type="match status" value="1"/>
</dbReference>
<proteinExistence type="predicted"/>
<keyword evidence="6" id="KW-0614">Plasmid</keyword>
<gene>
    <name evidence="6" type="ordered locus">AM1_A0141</name>
</gene>
<dbReference type="AlphaFoldDB" id="A8ZKF0"/>
<dbReference type="PANTHER" id="PTHR24567:SF74">
    <property type="entry name" value="HTH-TYPE TRANSCRIPTIONAL REGULATOR ARCR"/>
    <property type="match status" value="1"/>
</dbReference>
<geneLocation type="plasmid" evidence="6 7">
    <name>pREB1</name>
</geneLocation>
<dbReference type="InterPro" id="IPR050397">
    <property type="entry name" value="Env_Response_Regulators"/>
</dbReference>
<keyword evidence="1" id="KW-0805">Transcription regulation</keyword>
<dbReference type="CDD" id="cd00038">
    <property type="entry name" value="CAP_ED"/>
    <property type="match status" value="1"/>
</dbReference>
<dbReference type="InterPro" id="IPR000595">
    <property type="entry name" value="cNMP-bd_dom"/>
</dbReference>
<evidence type="ECO:0000259" key="4">
    <source>
        <dbReference type="PROSITE" id="PS50042"/>
    </source>
</evidence>
<dbReference type="PANTHER" id="PTHR24567">
    <property type="entry name" value="CRP FAMILY TRANSCRIPTIONAL REGULATORY PROTEIN"/>
    <property type="match status" value="1"/>
</dbReference>
<dbReference type="InterPro" id="IPR036388">
    <property type="entry name" value="WH-like_DNA-bd_sf"/>
</dbReference>
<dbReference type="EMBL" id="CP000838">
    <property type="protein sequence ID" value="ABW31650.1"/>
    <property type="molecule type" value="Genomic_DNA"/>
</dbReference>
<dbReference type="GO" id="GO:0005829">
    <property type="term" value="C:cytosol"/>
    <property type="evidence" value="ECO:0007669"/>
    <property type="project" value="TreeGrafter"/>
</dbReference>
<dbReference type="InterPro" id="IPR014710">
    <property type="entry name" value="RmlC-like_jellyroll"/>
</dbReference>
<dbReference type="RefSeq" id="WP_012166648.1">
    <property type="nucleotide sequence ID" value="NC_009926.1"/>
</dbReference>
<dbReference type="Pfam" id="PF00027">
    <property type="entry name" value="cNMP_binding"/>
    <property type="match status" value="1"/>
</dbReference>
<dbReference type="GO" id="GO:0003700">
    <property type="term" value="F:DNA-binding transcription factor activity"/>
    <property type="evidence" value="ECO:0007669"/>
    <property type="project" value="TreeGrafter"/>
</dbReference>
<dbReference type="PROSITE" id="PS51063">
    <property type="entry name" value="HTH_CRP_2"/>
    <property type="match status" value="1"/>
</dbReference>
<dbReference type="OrthoDB" id="9798104at2"/>
<keyword evidence="3" id="KW-0804">Transcription</keyword>
<dbReference type="KEGG" id="amr:AM1_A0141"/>
<organism evidence="6 7">
    <name type="scientific">Acaryochloris marina (strain MBIC 11017)</name>
    <dbReference type="NCBI Taxonomy" id="329726"/>
    <lineage>
        <taxon>Bacteria</taxon>
        <taxon>Bacillati</taxon>
        <taxon>Cyanobacteriota</taxon>
        <taxon>Cyanophyceae</taxon>
        <taxon>Acaryochloridales</taxon>
        <taxon>Acaryochloridaceae</taxon>
        <taxon>Acaryochloris</taxon>
    </lineage>
</organism>
<keyword evidence="7" id="KW-1185">Reference proteome</keyword>
<feature type="domain" description="HTH crp-type" evidence="5">
    <location>
        <begin position="150"/>
        <end position="217"/>
    </location>
</feature>
<evidence type="ECO:0000313" key="6">
    <source>
        <dbReference type="EMBL" id="ABW31650.1"/>
    </source>
</evidence>
<dbReference type="InterPro" id="IPR012318">
    <property type="entry name" value="HTH_CRP"/>
</dbReference>
<dbReference type="Gene3D" id="1.10.10.10">
    <property type="entry name" value="Winged helix-like DNA-binding domain superfamily/Winged helix DNA-binding domain"/>
    <property type="match status" value="1"/>
</dbReference>
<dbReference type="InterPro" id="IPR018490">
    <property type="entry name" value="cNMP-bd_dom_sf"/>
</dbReference>
<evidence type="ECO:0000313" key="7">
    <source>
        <dbReference type="Proteomes" id="UP000000268"/>
    </source>
</evidence>
<name>A8ZKF0_ACAM1</name>
<dbReference type="SUPFAM" id="SSF46785">
    <property type="entry name" value="Winged helix' DNA-binding domain"/>
    <property type="match status" value="1"/>
</dbReference>
<dbReference type="InterPro" id="IPR036390">
    <property type="entry name" value="WH_DNA-bd_sf"/>
</dbReference>
<keyword evidence="2" id="KW-0238">DNA-binding</keyword>
<dbReference type="Proteomes" id="UP000000268">
    <property type="component" value="Plasmid pREB1"/>
</dbReference>
<evidence type="ECO:0000256" key="3">
    <source>
        <dbReference type="ARBA" id="ARBA00023163"/>
    </source>
</evidence>
<dbReference type="PROSITE" id="PS50042">
    <property type="entry name" value="CNMP_BINDING_3"/>
    <property type="match status" value="1"/>
</dbReference>
<dbReference type="HOGENOM" id="CLU_075053_3_2_3"/>
<protein>
    <submittedName>
        <fullName evidence="6">Cyclic nucleotide-binding domain</fullName>
    </submittedName>
</protein>
<evidence type="ECO:0000256" key="2">
    <source>
        <dbReference type="ARBA" id="ARBA00023125"/>
    </source>
</evidence>
<accession>A8ZKF0</accession>
<feature type="domain" description="Cyclic nucleotide-binding" evidence="4">
    <location>
        <begin position="16"/>
        <end position="136"/>
    </location>
</feature>
<sequence>MIDTADVADWLETTVIFRGLSAEQRQALTQTAQIQPFKKGEQIFHPDQEATGFYFVKSGRVKVFQMSAKGKEQILNIFTEGDNFADVPALDGQSFPASAAALEPADLIFFPRYPFLDFLHHNPDVAVQMLVSLFSHLRHLAQLVEQLSFKSVPQRLATYLLSLGDTVSDTVYLDLTKGQLAARLGTIPATLSRAFYQLSSDGMIAISGSKVTILDRDRLTVLIQSPETPD</sequence>
<dbReference type="SMART" id="SM00419">
    <property type="entry name" value="HTH_CRP"/>
    <property type="match status" value="1"/>
</dbReference>
<evidence type="ECO:0000259" key="5">
    <source>
        <dbReference type="PROSITE" id="PS51063"/>
    </source>
</evidence>
<dbReference type="SUPFAM" id="SSF51206">
    <property type="entry name" value="cAMP-binding domain-like"/>
    <property type="match status" value="1"/>
</dbReference>